<evidence type="ECO:0000256" key="1">
    <source>
        <dbReference type="ARBA" id="ARBA00022729"/>
    </source>
</evidence>
<dbReference type="SUPFAM" id="SSF53850">
    <property type="entry name" value="Periplasmic binding protein-like II"/>
    <property type="match status" value="1"/>
</dbReference>
<organism evidence="3 4">
    <name type="scientific">Labrys wisconsinensis</name>
    <dbReference type="NCBI Taxonomy" id="425677"/>
    <lineage>
        <taxon>Bacteria</taxon>
        <taxon>Pseudomonadati</taxon>
        <taxon>Pseudomonadota</taxon>
        <taxon>Alphaproteobacteria</taxon>
        <taxon>Hyphomicrobiales</taxon>
        <taxon>Xanthobacteraceae</taxon>
        <taxon>Labrys</taxon>
    </lineage>
</organism>
<dbReference type="RefSeq" id="WP_307280741.1">
    <property type="nucleotide sequence ID" value="NZ_JAUSVX010000014.1"/>
</dbReference>
<dbReference type="SMART" id="SM00062">
    <property type="entry name" value="PBPb"/>
    <property type="match status" value="1"/>
</dbReference>
<dbReference type="Pfam" id="PF00497">
    <property type="entry name" value="SBP_bac_3"/>
    <property type="match status" value="1"/>
</dbReference>
<dbReference type="CDD" id="cd13530">
    <property type="entry name" value="PBP2_peptides_like"/>
    <property type="match status" value="1"/>
</dbReference>
<dbReference type="EMBL" id="JAUSVX010000014">
    <property type="protein sequence ID" value="MDQ0473037.1"/>
    <property type="molecule type" value="Genomic_DNA"/>
</dbReference>
<gene>
    <name evidence="3" type="ORF">QO011_006070</name>
</gene>
<protein>
    <submittedName>
        <fullName evidence="3">ABC-type amino acid transport substrate-binding protein</fullName>
    </submittedName>
</protein>
<comment type="caution">
    <text evidence="3">The sequence shown here is derived from an EMBL/GenBank/DDBJ whole genome shotgun (WGS) entry which is preliminary data.</text>
</comment>
<evidence type="ECO:0000259" key="2">
    <source>
        <dbReference type="SMART" id="SM00062"/>
    </source>
</evidence>
<keyword evidence="4" id="KW-1185">Reference proteome</keyword>
<feature type="domain" description="Solute-binding protein family 3/N-terminal" evidence="2">
    <location>
        <begin position="39"/>
        <end position="266"/>
    </location>
</feature>
<evidence type="ECO:0000313" key="4">
    <source>
        <dbReference type="Proteomes" id="UP001242480"/>
    </source>
</evidence>
<dbReference type="PANTHER" id="PTHR35936:SF19">
    <property type="entry name" value="AMINO-ACID-BINDING PROTEIN YXEM-RELATED"/>
    <property type="match status" value="1"/>
</dbReference>
<dbReference type="Gene3D" id="3.40.190.10">
    <property type="entry name" value="Periplasmic binding protein-like II"/>
    <property type="match status" value="2"/>
</dbReference>
<dbReference type="PANTHER" id="PTHR35936">
    <property type="entry name" value="MEMBRANE-BOUND LYTIC MUREIN TRANSGLYCOSYLASE F"/>
    <property type="match status" value="1"/>
</dbReference>
<proteinExistence type="predicted"/>
<name>A0ABU0JFG7_9HYPH</name>
<reference evidence="3 4" key="1">
    <citation type="submission" date="2023-07" db="EMBL/GenBank/DDBJ databases">
        <title>Genomic Encyclopedia of Type Strains, Phase IV (KMG-IV): sequencing the most valuable type-strain genomes for metagenomic binning, comparative biology and taxonomic classification.</title>
        <authorList>
            <person name="Goeker M."/>
        </authorList>
    </citation>
    <scope>NUCLEOTIDE SEQUENCE [LARGE SCALE GENOMIC DNA]</scope>
    <source>
        <strain evidence="3 4">DSM 19619</strain>
    </source>
</reference>
<dbReference type="Proteomes" id="UP001242480">
    <property type="component" value="Unassembled WGS sequence"/>
</dbReference>
<keyword evidence="1" id="KW-0732">Signal</keyword>
<dbReference type="InterPro" id="IPR001638">
    <property type="entry name" value="Solute-binding_3/MltF_N"/>
</dbReference>
<sequence>MTIFSELKHTVAAATVLGLLTGGAPAVADDAYRLVEPGVLTVAITGDMPGLVARDGKLVGYDGDILQIAADKLGLKIKPVPTEWSGAIAAVQAGRVDLIGGNVAWTEQRAAALSLTDPTGYFQNGITQKAGSDWHTLASLENRKVGSMTGFSFLPELRKIPGLELNLYDSTDAALRDLMSGRIEAMVGDPPVIDYAIVQNPSWGLRNTPFTDNNQDFPLLTGIGRQYVFGVSKDNKALADALSAEIRKLWDTCQVKEIGRRYGNINKANYTPSPDNFRVGVDRPQGWAPPACPQ</sequence>
<evidence type="ECO:0000313" key="3">
    <source>
        <dbReference type="EMBL" id="MDQ0473037.1"/>
    </source>
</evidence>
<accession>A0ABU0JFG7</accession>